<sequence length="1388" mass="153094">MDSTFGPRLLGHFDFTLLFEHTIFEIVPASILIFTLPFYVHKILTCQRLVRPGWLLYAKAIVAISIATVQLASVVFWFKSPIDSRLAEAAAIIYFLGSIGVIIITYASHTYFLQPVIFLASYLSVTLLFDLATVYSYYHRTGLATITRLTCSLPALKVLLLILEEASKRSLIIAEDRDQLSGEIIAGFWNRATFFWVNPLLLFGFHNTIRGDDLPYIGEQFDSKYLYQKLKVSWDKQDKTSKYALIRALLLSMPWLFLFAILPRLFLIGFIFGQPFLLQDVVNFSSGKVTQPENISKQQEATSLILATALIFCGKAISRTWFSYIKNQIILCIRGALASVVYDKSLRLGIAEADDSATVTLITTDIPAIEALISLLYDVGAMILEVAFGTAVLTLFVGAVSALAVICTIRKQVAGRRKIWNDRIHDRVAATSNIIAQIKDIKMLGLAPSMGKHLKSLRTTEIEASLRTRKANCASFGLGALADVITPAVVVAGGLFWTKTLDTSSTARFYAVLAVVTLLTDPLSNFIIVLPSWSASFACISRLQSYLKQEELKDPRHILVSSHQGSYASSNPSSAGPPGPFIHLQGVNVTMDLTGIILRNASIVIRPGEITMIDGIVGCGKSTLLNVMLGEMPLRNGTATLSTRSIAFAGQKPWLLNTTIRLNIISHKPYNEVIYLRVIHICDLQVDFDQLPDGDETVVGSGGCQLSGGQKQRISIARALYVEADVTILDDPFSSLDRNTSSLIRIRLFEDGHATPDGRSLVMTTSMKQHLVNANTVYRVQSNGFVVQLTQQQVESELQRLAREHRAGVTSSAVTNANSVASIEPPVVALTAGDDSDHERELASKEYGSFSTYKYFLKPAGLVVIIAWLIFNSIAALSERMPNIYIRIWLGKHPTDYRYYIGYVLVCLAHPILTAFTAAFYFWVVNTPAITKLHDHLVDAVFGATFTFLAQEDAGCMIPPTLWRVNTIIIDIATISAGASYAAPVIPLFGFLILFIQQFYLSTSRQLRALELDTTKTLVRHLIESAAGITHIRAFRWQAEVLNEFFASLNIAQRPFYLLNCVQQWLECVLDLSTAGAAILVVTFAVKFSNTASANSMGLAFLSLIGFSSTVGNWVTSSVAMETAFAAVARIQAYCEAVPKEKYKDDKGPVSTDWPPQGLLELNCVSAVYGNQQPTEAPQINNLTVTVRPGPGLGIIGRTGSGKTTILLSILNLLQYKGTICIDNREIRTINPDFLRSQITTITQSGIHLLGSVKFNLDPFDASFRPATSIVTNAICEAMLHRVGLWEIIRVRGGLTARMKDMRFSEGQRQLFQFARAMLHHQLMRTKIILMDEATSSLDEETEARILTIINTAFAGCTKVVISHRPAALNSSDFLIRLNAGQVEPITT</sequence>
<dbReference type="Proteomes" id="UP001148737">
    <property type="component" value="Unassembled WGS sequence"/>
</dbReference>
<dbReference type="EMBL" id="JANAKD010000305">
    <property type="protein sequence ID" value="KAJ3495186.1"/>
    <property type="molecule type" value="Genomic_DNA"/>
</dbReference>
<protein>
    <submittedName>
        <fullName evidence="1">Uncharacterized protein</fullName>
    </submittedName>
</protein>
<organism evidence="1 2">
    <name type="scientific">Lecanicillium saksenae</name>
    <dbReference type="NCBI Taxonomy" id="468837"/>
    <lineage>
        <taxon>Eukaryota</taxon>
        <taxon>Fungi</taxon>
        <taxon>Dikarya</taxon>
        <taxon>Ascomycota</taxon>
        <taxon>Pezizomycotina</taxon>
        <taxon>Sordariomycetes</taxon>
        <taxon>Hypocreomycetidae</taxon>
        <taxon>Hypocreales</taxon>
        <taxon>Cordycipitaceae</taxon>
        <taxon>Lecanicillium</taxon>
    </lineage>
</organism>
<evidence type="ECO:0000313" key="2">
    <source>
        <dbReference type="Proteomes" id="UP001148737"/>
    </source>
</evidence>
<name>A0ACC1QYX5_9HYPO</name>
<evidence type="ECO:0000313" key="1">
    <source>
        <dbReference type="EMBL" id="KAJ3495186.1"/>
    </source>
</evidence>
<reference evidence="1" key="1">
    <citation type="submission" date="2022-07" db="EMBL/GenBank/DDBJ databases">
        <title>Genome Sequence of Lecanicillium saksenae.</title>
        <authorList>
            <person name="Buettner E."/>
        </authorList>
    </citation>
    <scope>NUCLEOTIDE SEQUENCE</scope>
    <source>
        <strain evidence="1">VT-O1</strain>
    </source>
</reference>
<keyword evidence="2" id="KW-1185">Reference proteome</keyword>
<comment type="caution">
    <text evidence="1">The sequence shown here is derived from an EMBL/GenBank/DDBJ whole genome shotgun (WGS) entry which is preliminary data.</text>
</comment>
<gene>
    <name evidence="1" type="ORF">NLG97_g3577</name>
</gene>
<proteinExistence type="predicted"/>
<accession>A0ACC1QYX5</accession>